<evidence type="ECO:0000313" key="3">
    <source>
        <dbReference type="Proteomes" id="UP000766486"/>
    </source>
</evidence>
<feature type="region of interest" description="Disordered" evidence="1">
    <location>
        <begin position="1"/>
        <end position="27"/>
    </location>
</feature>
<feature type="region of interest" description="Disordered" evidence="1">
    <location>
        <begin position="273"/>
        <end position="300"/>
    </location>
</feature>
<evidence type="ECO:0000256" key="1">
    <source>
        <dbReference type="SAM" id="MobiDB-lite"/>
    </source>
</evidence>
<comment type="caution">
    <text evidence="2">The sequence shown here is derived from an EMBL/GenBank/DDBJ whole genome shotgun (WGS) entry which is preliminary data.</text>
</comment>
<dbReference type="EMBL" id="CABFNS010000798">
    <property type="protein sequence ID" value="VUC29104.1"/>
    <property type="molecule type" value="Genomic_DNA"/>
</dbReference>
<accession>A0ABY6UD57</accession>
<protein>
    <recommendedName>
        <fullName evidence="4">F-box domain-containing protein</fullName>
    </recommendedName>
</protein>
<feature type="compositionally biased region" description="Low complexity" evidence="1">
    <location>
        <begin position="9"/>
        <end position="24"/>
    </location>
</feature>
<sequence>MSKQLVGESRSPNGNSASSPPSGNEMPLTAHLLRLPVELQAEVFQHMPNLKTAVALRLSCRQLNEVYLSNEDKITTALRELIVAPFLEFYNLLQRIKFPADSVKTPPPLGWPAMTPAACAGLDKTPFAINVLRHLPCINDADDDDRSNITNIDFQCNAVDYSSLSPKKVPKKKNEEFWAVEFQGYFDQGDENRISNIKHVFLVAQGYWKHGVILLLDTFSGMIFEEHIHIPGHHGARLPVHEYFAARIETVTKLHQVFINGINPWDIPSDDATTDFEVEYDPGPKDSEGEPAAADSRTDKQEEWVRHLYRKFGWPGNDWKKEECMQAVADFASRKQLR</sequence>
<evidence type="ECO:0008006" key="4">
    <source>
        <dbReference type="Google" id="ProtNLM"/>
    </source>
</evidence>
<keyword evidence="3" id="KW-1185">Reference proteome</keyword>
<proteinExistence type="predicted"/>
<name>A0ABY6UD57_BIOOC</name>
<reference evidence="2 3" key="1">
    <citation type="submission" date="2019-06" db="EMBL/GenBank/DDBJ databases">
        <authorList>
            <person name="Broberg M."/>
        </authorList>
    </citation>
    <scope>NUCLEOTIDE SEQUENCE [LARGE SCALE GENOMIC DNA]</scope>
</reference>
<organism evidence="2 3">
    <name type="scientific">Bionectria ochroleuca</name>
    <name type="common">Gliocladium roseum</name>
    <dbReference type="NCBI Taxonomy" id="29856"/>
    <lineage>
        <taxon>Eukaryota</taxon>
        <taxon>Fungi</taxon>
        <taxon>Dikarya</taxon>
        <taxon>Ascomycota</taxon>
        <taxon>Pezizomycotina</taxon>
        <taxon>Sordariomycetes</taxon>
        <taxon>Hypocreomycetidae</taxon>
        <taxon>Hypocreales</taxon>
        <taxon>Bionectriaceae</taxon>
        <taxon>Clonostachys</taxon>
    </lineage>
</organism>
<gene>
    <name evidence="2" type="ORF">CLO192961_LOCUS252156</name>
</gene>
<evidence type="ECO:0000313" key="2">
    <source>
        <dbReference type="EMBL" id="VUC29104.1"/>
    </source>
</evidence>
<dbReference type="Proteomes" id="UP000766486">
    <property type="component" value="Unassembled WGS sequence"/>
</dbReference>